<protein>
    <submittedName>
        <fullName evidence="1">Beta-galactosidase subunit beta</fullName>
    </submittedName>
</protein>
<dbReference type="RefSeq" id="WP_345579566.1">
    <property type="nucleotide sequence ID" value="NZ_BAABLV010000014.1"/>
</dbReference>
<reference evidence="2" key="1">
    <citation type="journal article" date="2019" name="Int. J. Syst. Evol. Microbiol.">
        <title>The Global Catalogue of Microorganisms (GCM) 10K type strain sequencing project: providing services to taxonomists for standard genome sequencing and annotation.</title>
        <authorList>
            <consortium name="The Broad Institute Genomics Platform"/>
            <consortium name="The Broad Institute Genome Sequencing Center for Infectious Disease"/>
            <person name="Wu L."/>
            <person name="Ma J."/>
        </authorList>
    </citation>
    <scope>NUCLEOTIDE SEQUENCE [LARGE SCALE GENOMIC DNA]</scope>
    <source>
        <strain evidence="2">JCM 19125</strain>
    </source>
</reference>
<dbReference type="EMBL" id="BAABLV010000014">
    <property type="protein sequence ID" value="GAA4893854.1"/>
    <property type="molecule type" value="Genomic_DNA"/>
</dbReference>
<gene>
    <name evidence="1" type="ORF">GCM10025789_08820</name>
</gene>
<comment type="caution">
    <text evidence="1">The sequence shown here is derived from an EMBL/GenBank/DDBJ whole genome shotgun (WGS) entry which is preliminary data.</text>
</comment>
<proteinExistence type="predicted"/>
<accession>A0ABP9F6M2</accession>
<name>A0ABP9F6M2_9ACTN</name>
<sequence length="150" mass="16570">MRLFTDRDLMVEIMDGHKKWRRTIQALESAPTLQSGVAYSIVDSLTYRKDRTAELTTDELVGRRRYHGVVAALDGDVDVAVAPKADLTEEGDYSDLTDRQPYSGDAQIVTVPKGAVLVVDIDEAFRILPTPDAEAVLLHVSVEGATFHNK</sequence>
<evidence type="ECO:0000313" key="2">
    <source>
        <dbReference type="Proteomes" id="UP001501521"/>
    </source>
</evidence>
<dbReference type="Proteomes" id="UP001501521">
    <property type="component" value="Unassembled WGS sequence"/>
</dbReference>
<organism evidence="1 2">
    <name type="scientific">Tessaracoccus lubricantis</name>
    <dbReference type="NCBI Taxonomy" id="545543"/>
    <lineage>
        <taxon>Bacteria</taxon>
        <taxon>Bacillati</taxon>
        <taxon>Actinomycetota</taxon>
        <taxon>Actinomycetes</taxon>
        <taxon>Propionibacteriales</taxon>
        <taxon>Propionibacteriaceae</taxon>
        <taxon>Tessaracoccus</taxon>
    </lineage>
</organism>
<keyword evidence="2" id="KW-1185">Reference proteome</keyword>
<evidence type="ECO:0000313" key="1">
    <source>
        <dbReference type="EMBL" id="GAA4893854.1"/>
    </source>
</evidence>